<gene>
    <name evidence="2" type="ORF">LUZ63_006820</name>
</gene>
<sequence length="448" mass="50110">MQEASPHSQFPFPYKKRLKNRTLSLSPPCPPPFPLPPPAIHQTKSGILSRPLKPELFVNKTMRKLCPTDREDALDTVLEVPIPKEMYSGPIAGMRSWLKSQMFDKASEADASAGPSPASGPSRPQLAARNTELQLLLKLGAPLIPCPVPHDRAFSRSIRDSSIQASTAMYIIQQYIAATGGQAALQSVQSMYAVGKIHMSASEFHTGMEDEGMRPRGNSEYGAYVLWQKNPEFWYFDFIMAGCKLTHGSNGQVAWKQSSIEKSHVTPGPPRPLRRSLQQGLDPRATANLFSDAMCVGEKNIKGDMCFILKLDTSPATLRARCTPSLDMIHHTIWGYFSQRTGLLIQLEDSQLLSMKSNRARRAGAENNVFWETSMESIIEDYRYINGINIAHAGRTTSTMLRYGEGSVNHKLRMIEEWLVDEADFNLWGLTPEYFLPPSDLRHNEEDA</sequence>
<evidence type="ECO:0000313" key="3">
    <source>
        <dbReference type="Proteomes" id="UP001151287"/>
    </source>
</evidence>
<dbReference type="EMBL" id="JAMQYH010000002">
    <property type="protein sequence ID" value="KAJ1698308.1"/>
    <property type="molecule type" value="Genomic_DNA"/>
</dbReference>
<organism evidence="2 3">
    <name type="scientific">Rhynchospora breviuscula</name>
    <dbReference type="NCBI Taxonomy" id="2022672"/>
    <lineage>
        <taxon>Eukaryota</taxon>
        <taxon>Viridiplantae</taxon>
        <taxon>Streptophyta</taxon>
        <taxon>Embryophyta</taxon>
        <taxon>Tracheophyta</taxon>
        <taxon>Spermatophyta</taxon>
        <taxon>Magnoliopsida</taxon>
        <taxon>Liliopsida</taxon>
        <taxon>Poales</taxon>
        <taxon>Cyperaceae</taxon>
        <taxon>Cyperoideae</taxon>
        <taxon>Rhynchosporeae</taxon>
        <taxon>Rhynchospora</taxon>
    </lineage>
</organism>
<comment type="caution">
    <text evidence="2">The sequence shown here is derived from an EMBL/GenBank/DDBJ whole genome shotgun (WGS) entry which is preliminary data.</text>
</comment>
<feature type="region of interest" description="Disordered" evidence="1">
    <location>
        <begin position="106"/>
        <end position="125"/>
    </location>
</feature>
<feature type="region of interest" description="Disordered" evidence="1">
    <location>
        <begin position="258"/>
        <end position="277"/>
    </location>
</feature>
<proteinExistence type="predicted"/>
<dbReference type="Proteomes" id="UP001151287">
    <property type="component" value="Unassembled WGS sequence"/>
</dbReference>
<protein>
    <submittedName>
        <fullName evidence="2">Uncharacterized protein</fullName>
    </submittedName>
</protein>
<dbReference type="Pfam" id="PF04788">
    <property type="entry name" value="DUF620"/>
    <property type="match status" value="1"/>
</dbReference>
<dbReference type="AlphaFoldDB" id="A0A9Q0HUI0"/>
<dbReference type="OrthoDB" id="1065010at2759"/>
<reference evidence="2" key="1">
    <citation type="journal article" date="2022" name="Cell">
        <title>Repeat-based holocentromeres influence genome architecture and karyotype evolution.</title>
        <authorList>
            <person name="Hofstatter P.G."/>
            <person name="Thangavel G."/>
            <person name="Lux T."/>
            <person name="Neumann P."/>
            <person name="Vondrak T."/>
            <person name="Novak P."/>
            <person name="Zhang M."/>
            <person name="Costa L."/>
            <person name="Castellani M."/>
            <person name="Scott A."/>
            <person name="Toegelov H."/>
            <person name="Fuchs J."/>
            <person name="Mata-Sucre Y."/>
            <person name="Dias Y."/>
            <person name="Vanzela A.L.L."/>
            <person name="Huettel B."/>
            <person name="Almeida C.C.S."/>
            <person name="Simkova H."/>
            <person name="Souza G."/>
            <person name="Pedrosa-Harand A."/>
            <person name="Macas J."/>
            <person name="Mayer K.F.X."/>
            <person name="Houben A."/>
            <person name="Marques A."/>
        </authorList>
    </citation>
    <scope>NUCLEOTIDE SEQUENCE</scope>
    <source>
        <strain evidence="2">RhyBre1mFocal</strain>
    </source>
</reference>
<accession>A0A9Q0HUI0</accession>
<name>A0A9Q0HUI0_9POAL</name>
<dbReference type="PANTHER" id="PTHR31300:SF9">
    <property type="entry name" value="SPINDLE ASSEMBLY ABNORMAL PROTEIN (DUF620)"/>
    <property type="match status" value="1"/>
</dbReference>
<dbReference type="PANTHER" id="PTHR31300">
    <property type="entry name" value="LIPASE"/>
    <property type="match status" value="1"/>
</dbReference>
<feature type="compositionally biased region" description="Low complexity" evidence="1">
    <location>
        <begin position="109"/>
        <end position="124"/>
    </location>
</feature>
<evidence type="ECO:0000256" key="1">
    <source>
        <dbReference type="SAM" id="MobiDB-lite"/>
    </source>
</evidence>
<evidence type="ECO:0000313" key="2">
    <source>
        <dbReference type="EMBL" id="KAJ1698308.1"/>
    </source>
</evidence>
<dbReference type="InterPro" id="IPR006873">
    <property type="entry name" value="DUF620"/>
</dbReference>
<keyword evidence="3" id="KW-1185">Reference proteome</keyword>